<dbReference type="KEGG" id="psyt:DSAG12_00294"/>
<comment type="catalytic activity">
    <reaction evidence="5">
        <text>a 2'-deoxyadenosine in DNA + S-adenosyl-L-methionine = an N(6)-methyl-2'-deoxyadenosine in DNA + S-adenosyl-L-homocysteine + H(+)</text>
        <dbReference type="Rhea" id="RHEA:15197"/>
        <dbReference type="Rhea" id="RHEA-COMP:12418"/>
        <dbReference type="Rhea" id="RHEA-COMP:12419"/>
        <dbReference type="ChEBI" id="CHEBI:15378"/>
        <dbReference type="ChEBI" id="CHEBI:57856"/>
        <dbReference type="ChEBI" id="CHEBI:59789"/>
        <dbReference type="ChEBI" id="CHEBI:90615"/>
        <dbReference type="ChEBI" id="CHEBI:90616"/>
        <dbReference type="EC" id="2.1.1.72"/>
    </reaction>
</comment>
<dbReference type="Proteomes" id="UP000321408">
    <property type="component" value="Chromosome"/>
</dbReference>
<evidence type="ECO:0000256" key="5">
    <source>
        <dbReference type="ARBA" id="ARBA00047942"/>
    </source>
</evidence>
<name>A0A5B9D6A9_9ARCH</name>
<dbReference type="EMBL" id="CP042905">
    <property type="protein sequence ID" value="QEE14481.1"/>
    <property type="molecule type" value="Genomic_DNA"/>
</dbReference>
<evidence type="ECO:0000313" key="8">
    <source>
        <dbReference type="Proteomes" id="UP000321408"/>
    </source>
</evidence>
<dbReference type="PANTHER" id="PTHR33841:SF1">
    <property type="entry name" value="DNA METHYLTRANSFERASE A"/>
    <property type="match status" value="1"/>
</dbReference>
<dbReference type="GeneID" id="41328297"/>
<keyword evidence="4" id="KW-0949">S-adenosyl-L-methionine</keyword>
<feature type="domain" description="Type II methyltransferase M.TaqI-like" evidence="6">
    <location>
        <begin position="935"/>
        <end position="1014"/>
    </location>
</feature>
<dbReference type="REBASE" id="365388">
    <property type="entry name" value="AarMKD1ORF294P"/>
</dbReference>
<dbReference type="PANTHER" id="PTHR33841">
    <property type="entry name" value="DNA METHYLTRANSFERASE YEEA-RELATED"/>
    <property type="match status" value="1"/>
</dbReference>
<keyword evidence="8" id="KW-1185">Reference proteome</keyword>
<dbReference type="GO" id="GO:0009007">
    <property type="term" value="F:site-specific DNA-methyltransferase (adenine-specific) activity"/>
    <property type="evidence" value="ECO:0007669"/>
    <property type="project" value="UniProtKB-EC"/>
</dbReference>
<evidence type="ECO:0000259" key="6">
    <source>
        <dbReference type="Pfam" id="PF07669"/>
    </source>
</evidence>
<dbReference type="SUPFAM" id="SSF53335">
    <property type="entry name" value="S-adenosyl-L-methionine-dependent methyltransferases"/>
    <property type="match status" value="1"/>
</dbReference>
<dbReference type="InterPro" id="IPR011639">
    <property type="entry name" value="MethylTrfase_TaqI-like_dom"/>
</dbReference>
<dbReference type="GO" id="GO:0006304">
    <property type="term" value="P:DNA modification"/>
    <property type="evidence" value="ECO:0007669"/>
    <property type="project" value="InterPro"/>
</dbReference>
<accession>A0A5B9D6A9</accession>
<dbReference type="PRINTS" id="PR00507">
    <property type="entry name" value="N12N6MTFRASE"/>
</dbReference>
<reference evidence="7 8" key="2">
    <citation type="journal article" date="2024" name="Int. J. Syst. Evol. Microbiol.">
        <title>Promethearchaeum syntrophicum gen. nov., sp. nov., an anaerobic, obligately syntrophic archaeon, the first isolate of the lineage 'Asgard' archaea, and proposal of the new archaeal phylum Promethearchaeota phyl. nov. and kingdom Promethearchaeati regn. nov.</title>
        <authorList>
            <person name="Imachi H."/>
            <person name="Nobu M.K."/>
            <person name="Kato S."/>
            <person name="Takaki Y."/>
            <person name="Miyazaki M."/>
            <person name="Miyata M."/>
            <person name="Ogawara M."/>
            <person name="Saito Y."/>
            <person name="Sakai S."/>
            <person name="Tahara Y.O."/>
            <person name="Takano Y."/>
            <person name="Tasumi E."/>
            <person name="Uematsu K."/>
            <person name="Yoshimura T."/>
            <person name="Itoh T."/>
            <person name="Ohkuma M."/>
            <person name="Takai K."/>
        </authorList>
    </citation>
    <scope>NUCLEOTIDE SEQUENCE [LARGE SCALE GENOMIC DNA]</scope>
    <source>
        <strain evidence="7 8">MK-D1</strain>
    </source>
</reference>
<evidence type="ECO:0000256" key="3">
    <source>
        <dbReference type="ARBA" id="ARBA00022679"/>
    </source>
</evidence>
<keyword evidence="2 7" id="KW-0489">Methyltransferase</keyword>
<keyword evidence="3" id="KW-0808">Transferase</keyword>
<gene>
    <name evidence="7" type="ORF">DSAG12_00294</name>
</gene>
<protein>
    <recommendedName>
        <fullName evidence="1">site-specific DNA-methyltransferase (adenine-specific)</fullName>
        <ecNumber evidence="1">2.1.1.72</ecNumber>
    </recommendedName>
</protein>
<dbReference type="GO" id="GO:0032259">
    <property type="term" value="P:methylation"/>
    <property type="evidence" value="ECO:0007669"/>
    <property type="project" value="UniProtKB-KW"/>
</dbReference>
<sequence length="1459" mass="171595">MVKISPLEYISLSGGLFTENLILKIRDKPDTYEETRWRSFGENWQDEKKKYKEVWEWAKRSYDIFSKNIDDWSVEERFSKWIKPLLEKCGHIPKIKKKIDIDSLSEDEKDNILNKIIISHKFENTQKVVLHCCIDSNLDDRTESNYQKKSNHDHLQRYILLKEMVKWGFLTNGKKFRMLGEFSNIYSKGYIEIDLDSIIIGRNESEFKVFYMLIHSSRFNETYGLDVSIWMKKQEKLWQSLLKQHQKNPKTVYIDEIAMSKDTLKIFKTFLDDLIKKAHKSGLMSINSSESENFIKLLKDSDIELSSHGREFYLKIFEKIISDINENKSAFNRLQDRSQTEGVEVGKKLRKNVHNALELMGEDLIQSNSHFSEDIVKGDVDINEYFRELLRIAYRLIFILYAESKDLLPSANTIYQSEIGLTELRKKAELPIRTDQNRDLWERLKILFNFMYEGNTPLGINAFGGDLFNPDRTVIITGDKYGLALNNSTILSLIRELTIVEIDGALQRINYVEIGEEEIGGIYESLLDYMPRYVKKVSRTYHFILEPIDTERKGSGTYYTPKGLIDIILKTSLKPIVINKLHGLKTKKEKLDAILNLKICDPACGGGSFLLSALDYLGKKYAQIESNEEFPSEVFLRYARRNVLQHCIYGVDLNPMAIELAKISLWLKASVKNRPLTFLDNHLKLGNSLIGFSKKKEIGSIPIKSYNIVIGEKKTGIPNENRENLDKARGRLKTFKISSEKDTKKTIQTTLLEPFEKSDNLIKSAEKIYEMNEDNLLEQNRKIECYLKLKNTKSYINLNLQANLWTSSFFWNFRKKFVAITPTDKEINYAKKGILKNNSDIVIEVERLAKNYGFFNWFLEFPEVFQSDNSGFDCILMNPPWDVLVLLENEFFAGKSDYIINSQNRAERQLKIKELKEKNRELHDLYVSEFSRIKKTSHYFKFSKFYEKSSYGSLNLFALFIERSLSLINKSGNIGTIVPTTLITGDNLKSLFQYLYLKLKLKYAFNFINRLKIFPIGDKIQFSLITISNEENKNILMSFYTWKSQLLNNYLEIYEQGQEIDEFNRRIEEGGSLILLDSEDFELFNPNSKTSPLFRRTKDYFLVKKSYQRTIILEKERHFSPWKIKFNRILDSALASKHFKTAKYLENNGFIKKICKEKGRTWIKNEDSKKNTYLPLYSGSSIWFYDYRYNELIPRDDKKLKKKALQVKVTEDKHNNKEYCHLPMYWVNEKVFIDKKPENWDKKWYFGYRDISGTDNERSFIISVFPHSPFVSTLNVITTDKFRNEFICLIANLSSIIFDFIARNKISGIHFSQYIVKQLPVFPPEVYSKDLLFQIKKRVIELVYTSSEMNTFITDFGFKEELKPYNWKEERREKLKAELDAIFSLMYGYNRENLQYILNTFSRLRTNELKLLGEFRTKRLILESYDNFDSDPKLGPLFRLESINLKKINSNYLARSEIK</sequence>
<dbReference type="EC" id="2.1.1.72" evidence="1"/>
<dbReference type="InterPro" id="IPR029063">
    <property type="entry name" value="SAM-dependent_MTases_sf"/>
</dbReference>
<organism evidence="7 8">
    <name type="scientific">Promethearchaeum syntrophicum</name>
    <dbReference type="NCBI Taxonomy" id="2594042"/>
    <lineage>
        <taxon>Archaea</taxon>
        <taxon>Promethearchaeati</taxon>
        <taxon>Promethearchaeota</taxon>
        <taxon>Promethearchaeia</taxon>
        <taxon>Promethearchaeales</taxon>
        <taxon>Promethearchaeaceae</taxon>
        <taxon>Promethearchaeum</taxon>
    </lineage>
</organism>
<dbReference type="Pfam" id="PF07669">
    <property type="entry name" value="Eco57I"/>
    <property type="match status" value="2"/>
</dbReference>
<evidence type="ECO:0000313" key="7">
    <source>
        <dbReference type="EMBL" id="QEE14481.1"/>
    </source>
</evidence>
<dbReference type="OrthoDB" id="112158at2157"/>
<evidence type="ECO:0000256" key="2">
    <source>
        <dbReference type="ARBA" id="ARBA00022603"/>
    </source>
</evidence>
<evidence type="ECO:0000256" key="1">
    <source>
        <dbReference type="ARBA" id="ARBA00011900"/>
    </source>
</evidence>
<reference evidence="7 8" key="1">
    <citation type="journal article" date="2020" name="Nature">
        <title>Isolation of an archaeon at the prokaryote-eukaryote interface.</title>
        <authorList>
            <person name="Imachi H."/>
            <person name="Nobu M.K."/>
            <person name="Nakahara N."/>
            <person name="Morono Y."/>
            <person name="Ogawara M."/>
            <person name="Takaki Y."/>
            <person name="Takano Y."/>
            <person name="Uematsu K."/>
            <person name="Ikuta T."/>
            <person name="Ito M."/>
            <person name="Matsui Y."/>
            <person name="Miyazaki M."/>
            <person name="Murata K."/>
            <person name="Saito Y."/>
            <person name="Sakai S."/>
            <person name="Song C."/>
            <person name="Tasumi E."/>
            <person name="Yamanaka Y."/>
            <person name="Yamaguchi T."/>
            <person name="Kamagata Y."/>
            <person name="Tamaki H."/>
            <person name="Takai K."/>
        </authorList>
    </citation>
    <scope>NUCLEOTIDE SEQUENCE [LARGE SCALE GENOMIC DNA]</scope>
    <source>
        <strain evidence="7 8">MK-D1</strain>
    </source>
</reference>
<dbReference type="RefSeq" id="WP_147661434.1">
    <property type="nucleotide sequence ID" value="NZ_CP042905.2"/>
</dbReference>
<dbReference type="InterPro" id="IPR050953">
    <property type="entry name" value="N4_N6_ade-DNA_methylase"/>
</dbReference>
<proteinExistence type="predicted"/>
<feature type="domain" description="Type II methyltransferase M.TaqI-like" evidence="6">
    <location>
        <begin position="646"/>
        <end position="890"/>
    </location>
</feature>
<evidence type="ECO:0000256" key="4">
    <source>
        <dbReference type="ARBA" id="ARBA00022691"/>
    </source>
</evidence>
<dbReference type="Gene3D" id="3.40.50.150">
    <property type="entry name" value="Vaccinia Virus protein VP39"/>
    <property type="match status" value="2"/>
</dbReference>